<evidence type="ECO:0000256" key="2">
    <source>
        <dbReference type="ARBA" id="ARBA00022771"/>
    </source>
</evidence>
<dbReference type="EMBL" id="BAABKO010000001">
    <property type="protein sequence ID" value="GAA4763092.1"/>
    <property type="molecule type" value="Genomic_DNA"/>
</dbReference>
<dbReference type="InterPro" id="IPR020458">
    <property type="entry name" value="Znf_DskA_TraR_CS"/>
</dbReference>
<gene>
    <name evidence="7" type="ORF">GCM10023351_02030</name>
</gene>
<dbReference type="PROSITE" id="PS01102">
    <property type="entry name" value="ZF_DKSA_1"/>
    <property type="match status" value="1"/>
</dbReference>
<dbReference type="InterPro" id="IPR000962">
    <property type="entry name" value="Znf_DskA_TraR"/>
</dbReference>
<evidence type="ECO:0000313" key="7">
    <source>
        <dbReference type="EMBL" id="GAA4763092.1"/>
    </source>
</evidence>
<name>A0ABP8ZQM2_9MICO</name>
<keyword evidence="8" id="KW-1185">Reference proteome</keyword>
<reference evidence="8" key="1">
    <citation type="journal article" date="2019" name="Int. J. Syst. Evol. Microbiol.">
        <title>The Global Catalogue of Microorganisms (GCM) 10K type strain sequencing project: providing services to taxonomists for standard genome sequencing and annotation.</title>
        <authorList>
            <consortium name="The Broad Institute Genomics Platform"/>
            <consortium name="The Broad Institute Genome Sequencing Center for Infectious Disease"/>
            <person name="Wu L."/>
            <person name="Ma J."/>
        </authorList>
    </citation>
    <scope>NUCLEOTIDE SEQUENCE [LARGE SCALE GENOMIC DNA]</scope>
    <source>
        <strain evidence="8">JCM 18537</strain>
    </source>
</reference>
<feature type="zinc finger region" description="dksA C4-type" evidence="4">
    <location>
        <begin position="86"/>
        <end position="110"/>
    </location>
</feature>
<comment type="caution">
    <text evidence="7">The sequence shown here is derived from an EMBL/GenBank/DDBJ whole genome shotgun (WGS) entry which is preliminary data.</text>
</comment>
<feature type="region of interest" description="Disordered" evidence="5">
    <location>
        <begin position="32"/>
        <end position="52"/>
    </location>
</feature>
<evidence type="ECO:0000313" key="8">
    <source>
        <dbReference type="Proteomes" id="UP001501645"/>
    </source>
</evidence>
<proteinExistence type="predicted"/>
<sequence length="115" mass="12637">MTQELPPRLLRLATEIDARIIARDRELAELADARGTADGDDEHDPEGATLSDEWSRLTGLRAAALRDRTLLEAAVLRVAAGTYGRCERCGRTIPEERMDAVPTAVRCVACAAHRR</sequence>
<protein>
    <submittedName>
        <fullName evidence="7">TraR/DksA C4-type zinc finger protein</fullName>
    </submittedName>
</protein>
<feature type="domain" description="Zinc finger DksA/TraR C4-type" evidence="6">
    <location>
        <begin position="81"/>
        <end position="112"/>
    </location>
</feature>
<accession>A0ABP8ZQM2</accession>
<dbReference type="SUPFAM" id="SSF57716">
    <property type="entry name" value="Glucocorticoid receptor-like (DNA-binding domain)"/>
    <property type="match status" value="1"/>
</dbReference>
<keyword evidence="1" id="KW-0479">Metal-binding</keyword>
<keyword evidence="3" id="KW-0862">Zinc</keyword>
<dbReference type="Pfam" id="PF01258">
    <property type="entry name" value="zf-dskA_traR"/>
    <property type="match status" value="1"/>
</dbReference>
<dbReference type="PANTHER" id="PTHR33823:SF4">
    <property type="entry name" value="GENERAL STRESS PROTEIN 16O"/>
    <property type="match status" value="1"/>
</dbReference>
<evidence type="ECO:0000256" key="5">
    <source>
        <dbReference type="SAM" id="MobiDB-lite"/>
    </source>
</evidence>
<keyword evidence="2" id="KW-0863">Zinc-finger</keyword>
<evidence type="ECO:0000259" key="6">
    <source>
        <dbReference type="Pfam" id="PF01258"/>
    </source>
</evidence>
<dbReference type="PROSITE" id="PS51128">
    <property type="entry name" value="ZF_DKSA_2"/>
    <property type="match status" value="1"/>
</dbReference>
<evidence type="ECO:0000256" key="4">
    <source>
        <dbReference type="PROSITE-ProRule" id="PRU00510"/>
    </source>
</evidence>
<dbReference type="Proteomes" id="UP001501645">
    <property type="component" value="Unassembled WGS sequence"/>
</dbReference>
<dbReference type="PANTHER" id="PTHR33823">
    <property type="entry name" value="RNA POLYMERASE-BINDING TRANSCRIPTION FACTOR DKSA-RELATED"/>
    <property type="match status" value="1"/>
</dbReference>
<dbReference type="Gene3D" id="1.20.120.910">
    <property type="entry name" value="DksA, coiled-coil domain"/>
    <property type="match status" value="1"/>
</dbReference>
<organism evidence="7 8">
    <name type="scientific">Microbacterium gilvum</name>
    <dbReference type="NCBI Taxonomy" id="1336204"/>
    <lineage>
        <taxon>Bacteria</taxon>
        <taxon>Bacillati</taxon>
        <taxon>Actinomycetota</taxon>
        <taxon>Actinomycetes</taxon>
        <taxon>Micrococcales</taxon>
        <taxon>Microbacteriaceae</taxon>
        <taxon>Microbacterium</taxon>
    </lineage>
</organism>
<dbReference type="RefSeq" id="WP_345435025.1">
    <property type="nucleotide sequence ID" value="NZ_BAABKO010000001.1"/>
</dbReference>
<evidence type="ECO:0000256" key="3">
    <source>
        <dbReference type="ARBA" id="ARBA00022833"/>
    </source>
</evidence>
<evidence type="ECO:0000256" key="1">
    <source>
        <dbReference type="ARBA" id="ARBA00022723"/>
    </source>
</evidence>